<feature type="region of interest" description="Disordered" evidence="1">
    <location>
        <begin position="111"/>
        <end position="136"/>
    </location>
</feature>
<keyword evidence="3" id="KW-1185">Reference proteome</keyword>
<dbReference type="Proteomes" id="UP001341840">
    <property type="component" value="Unassembled WGS sequence"/>
</dbReference>
<evidence type="ECO:0000313" key="3">
    <source>
        <dbReference type="Proteomes" id="UP001341840"/>
    </source>
</evidence>
<name>A0ABU6ZN69_9FABA</name>
<dbReference type="EMBL" id="JASCZI010272747">
    <property type="protein sequence ID" value="MED6223360.1"/>
    <property type="molecule type" value="Genomic_DNA"/>
</dbReference>
<feature type="compositionally biased region" description="Basic and acidic residues" evidence="1">
    <location>
        <begin position="126"/>
        <end position="136"/>
    </location>
</feature>
<accession>A0ABU6ZN69</accession>
<gene>
    <name evidence="2" type="ORF">PIB30_073307</name>
</gene>
<evidence type="ECO:0000256" key="1">
    <source>
        <dbReference type="SAM" id="MobiDB-lite"/>
    </source>
</evidence>
<evidence type="ECO:0000313" key="2">
    <source>
        <dbReference type="EMBL" id="MED6223360.1"/>
    </source>
</evidence>
<sequence>MVDTFIDGTVYVMQPPHVAVESIGWLMPDAMVDRTRLGGHKLGWYCLGLENRECEPIGRVSSATVHAYVGDDADVPPPLRSSSLSTTQQRTSLRLLSRQIDEGRRLLFSGEAATDGFPSPATEVVSSHDDGSFLRP</sequence>
<protein>
    <submittedName>
        <fullName evidence="2">Uncharacterized protein</fullName>
    </submittedName>
</protein>
<feature type="region of interest" description="Disordered" evidence="1">
    <location>
        <begin position="71"/>
        <end position="90"/>
    </location>
</feature>
<proteinExistence type="predicted"/>
<comment type="caution">
    <text evidence="2">The sequence shown here is derived from an EMBL/GenBank/DDBJ whole genome shotgun (WGS) entry which is preliminary data.</text>
</comment>
<organism evidence="2 3">
    <name type="scientific">Stylosanthes scabra</name>
    <dbReference type="NCBI Taxonomy" id="79078"/>
    <lineage>
        <taxon>Eukaryota</taxon>
        <taxon>Viridiplantae</taxon>
        <taxon>Streptophyta</taxon>
        <taxon>Embryophyta</taxon>
        <taxon>Tracheophyta</taxon>
        <taxon>Spermatophyta</taxon>
        <taxon>Magnoliopsida</taxon>
        <taxon>eudicotyledons</taxon>
        <taxon>Gunneridae</taxon>
        <taxon>Pentapetalae</taxon>
        <taxon>rosids</taxon>
        <taxon>fabids</taxon>
        <taxon>Fabales</taxon>
        <taxon>Fabaceae</taxon>
        <taxon>Papilionoideae</taxon>
        <taxon>50 kb inversion clade</taxon>
        <taxon>dalbergioids sensu lato</taxon>
        <taxon>Dalbergieae</taxon>
        <taxon>Pterocarpus clade</taxon>
        <taxon>Stylosanthes</taxon>
    </lineage>
</organism>
<reference evidence="2 3" key="1">
    <citation type="journal article" date="2023" name="Plants (Basel)">
        <title>Bridging the Gap: Combining Genomics and Transcriptomics Approaches to Understand Stylosanthes scabra, an Orphan Legume from the Brazilian Caatinga.</title>
        <authorList>
            <person name="Ferreira-Neto J.R.C."/>
            <person name="da Silva M.D."/>
            <person name="Binneck E."/>
            <person name="de Melo N.F."/>
            <person name="da Silva R.H."/>
            <person name="de Melo A.L.T.M."/>
            <person name="Pandolfi V."/>
            <person name="Bustamante F.O."/>
            <person name="Brasileiro-Vidal A.C."/>
            <person name="Benko-Iseppon A.M."/>
        </authorList>
    </citation>
    <scope>NUCLEOTIDE SEQUENCE [LARGE SCALE GENOMIC DNA]</scope>
    <source>
        <tissue evidence="2">Leaves</tissue>
    </source>
</reference>
<feature type="compositionally biased region" description="Low complexity" evidence="1">
    <location>
        <begin position="80"/>
        <end position="90"/>
    </location>
</feature>